<keyword evidence="2" id="KW-1185">Reference proteome</keyword>
<dbReference type="AlphaFoldDB" id="A0A4Y2R9S3"/>
<reference evidence="1 2" key="1">
    <citation type="journal article" date="2019" name="Sci. Rep.">
        <title>Orb-weaving spider Araneus ventricosus genome elucidates the spidroin gene catalogue.</title>
        <authorList>
            <person name="Kono N."/>
            <person name="Nakamura H."/>
            <person name="Ohtoshi R."/>
            <person name="Moran D.A.P."/>
            <person name="Shinohara A."/>
            <person name="Yoshida Y."/>
            <person name="Fujiwara M."/>
            <person name="Mori M."/>
            <person name="Tomita M."/>
            <person name="Arakawa K."/>
        </authorList>
    </citation>
    <scope>NUCLEOTIDE SEQUENCE [LARGE SCALE GENOMIC DNA]</scope>
</reference>
<evidence type="ECO:0000313" key="2">
    <source>
        <dbReference type="Proteomes" id="UP000499080"/>
    </source>
</evidence>
<comment type="caution">
    <text evidence="1">The sequence shown here is derived from an EMBL/GenBank/DDBJ whole genome shotgun (WGS) entry which is preliminary data.</text>
</comment>
<dbReference type="EMBL" id="BGPR01143018">
    <property type="protein sequence ID" value="GBN71575.1"/>
    <property type="molecule type" value="Genomic_DNA"/>
</dbReference>
<sequence length="85" mass="9556">MDPRPNCTESHLVSGLDTFNVLSWVKCPRSSVVEVGMGCRFHLIMGQKYEVPFQQSLSRIASNEYINPMAYEFLQSSNYMTSGGS</sequence>
<proteinExistence type="predicted"/>
<gene>
    <name evidence="1" type="ORF">AVEN_36863_1</name>
</gene>
<organism evidence="1 2">
    <name type="scientific">Araneus ventricosus</name>
    <name type="common">Orbweaver spider</name>
    <name type="synonym">Epeira ventricosa</name>
    <dbReference type="NCBI Taxonomy" id="182803"/>
    <lineage>
        <taxon>Eukaryota</taxon>
        <taxon>Metazoa</taxon>
        <taxon>Ecdysozoa</taxon>
        <taxon>Arthropoda</taxon>
        <taxon>Chelicerata</taxon>
        <taxon>Arachnida</taxon>
        <taxon>Araneae</taxon>
        <taxon>Araneomorphae</taxon>
        <taxon>Entelegynae</taxon>
        <taxon>Araneoidea</taxon>
        <taxon>Araneidae</taxon>
        <taxon>Araneus</taxon>
    </lineage>
</organism>
<protein>
    <submittedName>
        <fullName evidence="1">Uncharacterized protein</fullName>
    </submittedName>
</protein>
<evidence type="ECO:0000313" key="1">
    <source>
        <dbReference type="EMBL" id="GBN71575.1"/>
    </source>
</evidence>
<dbReference type="Proteomes" id="UP000499080">
    <property type="component" value="Unassembled WGS sequence"/>
</dbReference>
<accession>A0A4Y2R9S3</accession>
<name>A0A4Y2R9S3_ARAVE</name>